<dbReference type="EMBL" id="PZQS01000007">
    <property type="protein sequence ID" value="PVD27451.1"/>
    <property type="molecule type" value="Genomic_DNA"/>
</dbReference>
<evidence type="ECO:0000256" key="1">
    <source>
        <dbReference type="ARBA" id="ARBA00004141"/>
    </source>
</evidence>
<dbReference type="Pfam" id="PF00335">
    <property type="entry name" value="Tetraspanin"/>
    <property type="match status" value="1"/>
</dbReference>
<accession>A0A2T7P209</accession>
<feature type="transmembrane region" description="Helical" evidence="5">
    <location>
        <begin position="116"/>
        <end position="136"/>
    </location>
</feature>
<evidence type="ECO:0000256" key="3">
    <source>
        <dbReference type="ARBA" id="ARBA00022989"/>
    </source>
</evidence>
<evidence type="ECO:0000256" key="2">
    <source>
        <dbReference type="ARBA" id="ARBA00022692"/>
    </source>
</evidence>
<dbReference type="GO" id="GO:0005886">
    <property type="term" value="C:plasma membrane"/>
    <property type="evidence" value="ECO:0007669"/>
    <property type="project" value="TreeGrafter"/>
</dbReference>
<sequence>MEHYWGYRTLDVSKVTVHVDTLLEVNTACLSLTLRVNATSAAGFMLMTREVFLSSSLSLIGLALLACGAVIKYFLGQVLKSDIFDKVLETAFKIFVPNNEAPKTIEFGPLTDGVGIALMVLGCLVLVISLIGICAACCGFKVLLILFMICVGVLVIAQIIVASVFLPRNSKDNLINKLSTDYDRQHINSFTISSDVLFMADQTHTYVTPLVPPSCCKRQYLERLDWTCSKNYAMSYDQGCYEKLQDLLEEWYPWLIPAIVISILVQVGVIGVAVLVYVDKGNAII</sequence>
<evidence type="ECO:0000313" key="7">
    <source>
        <dbReference type="Proteomes" id="UP000245119"/>
    </source>
</evidence>
<comment type="caution">
    <text evidence="6">The sequence shown here is derived from an EMBL/GenBank/DDBJ whole genome shotgun (WGS) entry which is preliminary data.</text>
</comment>
<dbReference type="PANTHER" id="PTHR19282">
    <property type="entry name" value="TETRASPANIN"/>
    <property type="match status" value="1"/>
</dbReference>
<name>A0A2T7P209_POMCA</name>
<dbReference type="OrthoDB" id="6131345at2759"/>
<organism evidence="6 7">
    <name type="scientific">Pomacea canaliculata</name>
    <name type="common">Golden apple snail</name>
    <dbReference type="NCBI Taxonomy" id="400727"/>
    <lineage>
        <taxon>Eukaryota</taxon>
        <taxon>Metazoa</taxon>
        <taxon>Spiralia</taxon>
        <taxon>Lophotrochozoa</taxon>
        <taxon>Mollusca</taxon>
        <taxon>Gastropoda</taxon>
        <taxon>Caenogastropoda</taxon>
        <taxon>Architaenioglossa</taxon>
        <taxon>Ampullarioidea</taxon>
        <taxon>Ampullariidae</taxon>
        <taxon>Pomacea</taxon>
    </lineage>
</organism>
<evidence type="ECO:0000313" key="6">
    <source>
        <dbReference type="EMBL" id="PVD27451.1"/>
    </source>
</evidence>
<evidence type="ECO:0008006" key="8">
    <source>
        <dbReference type="Google" id="ProtNLM"/>
    </source>
</evidence>
<dbReference type="AlphaFoldDB" id="A0A2T7P209"/>
<comment type="subcellular location">
    <subcellularLocation>
        <location evidence="1">Membrane</location>
        <topology evidence="1">Multi-pass membrane protein</topology>
    </subcellularLocation>
</comment>
<dbReference type="PANTHER" id="PTHR19282:SF551">
    <property type="entry name" value="RE08073P-RELATED"/>
    <property type="match status" value="1"/>
</dbReference>
<feature type="transmembrane region" description="Helical" evidence="5">
    <location>
        <begin position="51"/>
        <end position="75"/>
    </location>
</feature>
<feature type="transmembrane region" description="Helical" evidence="5">
    <location>
        <begin position="254"/>
        <end position="278"/>
    </location>
</feature>
<keyword evidence="7" id="KW-1185">Reference proteome</keyword>
<protein>
    <recommendedName>
        <fullName evidence="8">Tetraspanin</fullName>
    </recommendedName>
</protein>
<reference evidence="6 7" key="1">
    <citation type="submission" date="2018-04" db="EMBL/GenBank/DDBJ databases">
        <title>The genome of golden apple snail Pomacea canaliculata provides insight into stress tolerance and invasive adaptation.</title>
        <authorList>
            <person name="Liu C."/>
            <person name="Liu B."/>
            <person name="Ren Y."/>
            <person name="Zhang Y."/>
            <person name="Wang H."/>
            <person name="Li S."/>
            <person name="Jiang F."/>
            <person name="Yin L."/>
            <person name="Zhang G."/>
            <person name="Qian W."/>
            <person name="Fan W."/>
        </authorList>
    </citation>
    <scope>NUCLEOTIDE SEQUENCE [LARGE SCALE GENOMIC DNA]</scope>
    <source>
        <strain evidence="6">SZHN2017</strain>
        <tissue evidence="6">Muscle</tissue>
    </source>
</reference>
<feature type="transmembrane region" description="Helical" evidence="5">
    <location>
        <begin position="143"/>
        <end position="166"/>
    </location>
</feature>
<keyword evidence="2 5" id="KW-0812">Transmembrane</keyword>
<evidence type="ECO:0000256" key="4">
    <source>
        <dbReference type="ARBA" id="ARBA00023136"/>
    </source>
</evidence>
<keyword evidence="4 5" id="KW-0472">Membrane</keyword>
<gene>
    <name evidence="6" type="ORF">C0Q70_12610</name>
</gene>
<keyword evidence="3 5" id="KW-1133">Transmembrane helix</keyword>
<dbReference type="InterPro" id="IPR018499">
    <property type="entry name" value="Tetraspanin/Peripherin"/>
</dbReference>
<dbReference type="Proteomes" id="UP000245119">
    <property type="component" value="Linkage Group LG7"/>
</dbReference>
<proteinExistence type="predicted"/>
<evidence type="ECO:0000256" key="5">
    <source>
        <dbReference type="SAM" id="Phobius"/>
    </source>
</evidence>